<organism evidence="3 4">
    <name type="scientific">Neisseria chenwenguii</name>
    <dbReference type="NCBI Taxonomy" id="1853278"/>
    <lineage>
        <taxon>Bacteria</taxon>
        <taxon>Pseudomonadati</taxon>
        <taxon>Pseudomonadota</taxon>
        <taxon>Betaproteobacteria</taxon>
        <taxon>Neisseriales</taxon>
        <taxon>Neisseriaceae</taxon>
        <taxon>Neisseria</taxon>
    </lineage>
</organism>
<dbReference type="InterPro" id="IPR038161">
    <property type="entry name" value="VirB9/CagX/TrbG_C_sf"/>
</dbReference>
<dbReference type="InterPro" id="IPR014148">
    <property type="entry name" value="VirB9"/>
</dbReference>
<evidence type="ECO:0000313" key="3">
    <source>
        <dbReference type="EMBL" id="ASK27167.1"/>
    </source>
</evidence>
<dbReference type="KEGG" id="nei:BG910_04915"/>
<dbReference type="CDD" id="cd06911">
    <property type="entry name" value="VirB9_CagX_TrbG"/>
    <property type="match status" value="1"/>
</dbReference>
<proteinExistence type="inferred from homology"/>
<dbReference type="Pfam" id="PF03524">
    <property type="entry name" value="CagX"/>
    <property type="match status" value="1"/>
</dbReference>
<evidence type="ECO:0000256" key="2">
    <source>
        <dbReference type="ARBA" id="ARBA00022729"/>
    </source>
</evidence>
<comment type="similarity">
    <text evidence="1">Belongs to the TrbG/VirB9 family.</text>
</comment>
<dbReference type="InterPro" id="IPR033645">
    <property type="entry name" value="VirB9/CagX/TrbG_C"/>
</dbReference>
<dbReference type="AlphaFoldDB" id="A0A220S149"/>
<keyword evidence="2" id="KW-0732">Signal</keyword>
<keyword evidence="4" id="KW-1185">Reference proteome</keyword>
<dbReference type="NCBIfam" id="TIGR02781">
    <property type="entry name" value="VirB9"/>
    <property type="match status" value="1"/>
</dbReference>
<dbReference type="RefSeq" id="WP_089035880.1">
    <property type="nucleotide sequence ID" value="NZ_CP022278.1"/>
</dbReference>
<dbReference type="Gene3D" id="2.60.40.2500">
    <property type="match status" value="1"/>
</dbReference>
<accession>A0A220S149</accession>
<dbReference type="InterPro" id="IPR010258">
    <property type="entry name" value="Conjugal_tfr_TrbG/VirB9/CagX"/>
</dbReference>
<dbReference type="Proteomes" id="UP000198238">
    <property type="component" value="Chromosome"/>
</dbReference>
<reference evidence="3 4" key="1">
    <citation type="submission" date="2017-06" db="EMBL/GenBank/DDBJ databases">
        <title>Neisseria chenwenguii sp. nov., isolated from the intestinal contents of Tibetan Plateau Pika in Yushu, Qinghai Province, China.</title>
        <authorList>
            <person name="Zhang G."/>
        </authorList>
    </citation>
    <scope>NUCLEOTIDE SEQUENCE [LARGE SCALE GENOMIC DNA]</scope>
    <source>
        <strain evidence="3 4">10023</strain>
    </source>
</reference>
<dbReference type="OrthoDB" id="9773431at2"/>
<evidence type="ECO:0000313" key="4">
    <source>
        <dbReference type="Proteomes" id="UP000198238"/>
    </source>
</evidence>
<protein>
    <submittedName>
        <fullName evidence="3">P-type conjugative transfer protein VirB9</fullName>
    </submittedName>
</protein>
<gene>
    <name evidence="3" type="primary">virB9</name>
    <name evidence="3" type="ORF">BG910_04915</name>
</gene>
<sequence>MKFNSKSAAWVLAAVLSAGASAAVVPTGSAKDGRIQTVMYSPNDVVHIRARVGNAVLVQLEEGERLSGDDTTALGMGDADAWKLSVKGNNIIFKPAAASPDTNMIITTNKKRTYVFDLSTSAPKGKKAQATTYVLRFVYPDTAAYKARAEAQKHARALERLKQAGQRPNAKHNYDYWGKGDKALAPTAAYDNGRFTYFSFDNGRELPLIYKVMEDGTEALLNSHVDGDTVVVHETAKQYMLRLGKLVLGLENRGYNEKGSFNRTGAGKRDFVRLTKQKESK</sequence>
<evidence type="ECO:0000256" key="1">
    <source>
        <dbReference type="ARBA" id="ARBA00006135"/>
    </source>
</evidence>
<name>A0A220S149_9NEIS</name>
<dbReference type="EMBL" id="CP022278">
    <property type="protein sequence ID" value="ASK27167.1"/>
    <property type="molecule type" value="Genomic_DNA"/>
</dbReference>